<dbReference type="EMBL" id="JAPQKR010000012">
    <property type="protein sequence ID" value="KAJ5204747.1"/>
    <property type="molecule type" value="Genomic_DNA"/>
</dbReference>
<dbReference type="OrthoDB" id="4158189at2759"/>
<protein>
    <submittedName>
        <fullName evidence="1">Uncharacterized protein</fullName>
    </submittedName>
</protein>
<reference evidence="1" key="2">
    <citation type="journal article" date="2023" name="IMA Fungus">
        <title>Comparative genomic study of the Penicillium genus elucidates a diverse pangenome and 15 lateral gene transfer events.</title>
        <authorList>
            <person name="Petersen C."/>
            <person name="Sorensen T."/>
            <person name="Nielsen M.R."/>
            <person name="Sondergaard T.E."/>
            <person name="Sorensen J.L."/>
            <person name="Fitzpatrick D.A."/>
            <person name="Frisvad J.C."/>
            <person name="Nielsen K.L."/>
        </authorList>
    </citation>
    <scope>NUCLEOTIDE SEQUENCE</scope>
    <source>
        <strain evidence="1">IBT 15544</strain>
    </source>
</reference>
<organism evidence="1 2">
    <name type="scientific">Penicillium cinerascens</name>
    <dbReference type="NCBI Taxonomy" id="70096"/>
    <lineage>
        <taxon>Eukaryota</taxon>
        <taxon>Fungi</taxon>
        <taxon>Dikarya</taxon>
        <taxon>Ascomycota</taxon>
        <taxon>Pezizomycotina</taxon>
        <taxon>Eurotiomycetes</taxon>
        <taxon>Eurotiomycetidae</taxon>
        <taxon>Eurotiales</taxon>
        <taxon>Aspergillaceae</taxon>
        <taxon>Penicillium</taxon>
    </lineage>
</organism>
<dbReference type="Proteomes" id="UP001150904">
    <property type="component" value="Unassembled WGS sequence"/>
</dbReference>
<dbReference type="RefSeq" id="XP_058309226.1">
    <property type="nucleotide sequence ID" value="XM_058452688.1"/>
</dbReference>
<evidence type="ECO:0000313" key="2">
    <source>
        <dbReference type="Proteomes" id="UP001150904"/>
    </source>
</evidence>
<dbReference type="GeneID" id="83179989"/>
<accession>A0A9W9MNT6</accession>
<sequence length="168" mass="18301">MCGDTNRPTFGGTIAVLFPRENRLLSNSGSLSSSPDSVVSSTSSASTLSSYSLFFRNAETTDRKTKGIFQTDSEETFDSLRGCGHVDMRIEKYGDLSTSTPNTPPLHQFQIDLSRSQSMKPGHRQTEMEFELPERLDLGVSEKGVVGRQVTMRDPAGTVLGVGIVGYN</sequence>
<name>A0A9W9MNT6_9EURO</name>
<keyword evidence="2" id="KW-1185">Reference proteome</keyword>
<evidence type="ECO:0000313" key="1">
    <source>
        <dbReference type="EMBL" id="KAJ5204747.1"/>
    </source>
</evidence>
<reference evidence="1" key="1">
    <citation type="submission" date="2022-12" db="EMBL/GenBank/DDBJ databases">
        <authorList>
            <person name="Petersen C."/>
        </authorList>
    </citation>
    <scope>NUCLEOTIDE SEQUENCE</scope>
    <source>
        <strain evidence="1">IBT 15544</strain>
    </source>
</reference>
<comment type="caution">
    <text evidence="1">The sequence shown here is derived from an EMBL/GenBank/DDBJ whole genome shotgun (WGS) entry which is preliminary data.</text>
</comment>
<dbReference type="AlphaFoldDB" id="A0A9W9MNT6"/>
<gene>
    <name evidence="1" type="ORF">N7498_005626</name>
</gene>
<proteinExistence type="predicted"/>